<dbReference type="PROSITE" id="PS50011">
    <property type="entry name" value="PROTEIN_KINASE_DOM"/>
    <property type="match status" value="1"/>
</dbReference>
<name>A0A804IDG9_MUSAM</name>
<evidence type="ECO:0000313" key="7">
    <source>
        <dbReference type="Proteomes" id="UP000012960"/>
    </source>
</evidence>
<dbReference type="EnsemblPlants" id="Ma03_t18300.1">
    <property type="protein sequence ID" value="Ma03_p18300.1"/>
    <property type="gene ID" value="Ma03_g18300"/>
</dbReference>
<dbReference type="Gene3D" id="2.130.10.30">
    <property type="entry name" value="Regulator of chromosome condensation 1/beta-lactamase-inhibitor protein II"/>
    <property type="match status" value="1"/>
</dbReference>
<dbReference type="GO" id="GO:0004672">
    <property type="term" value="F:protein kinase activity"/>
    <property type="evidence" value="ECO:0007669"/>
    <property type="project" value="InterPro"/>
</dbReference>
<dbReference type="Pfam" id="PF00069">
    <property type="entry name" value="Pkinase"/>
    <property type="match status" value="1"/>
</dbReference>
<dbReference type="Gene3D" id="1.10.510.10">
    <property type="entry name" value="Transferase(Phosphotransferase) domain 1"/>
    <property type="match status" value="1"/>
</dbReference>
<dbReference type="OrthoDB" id="61110at2759"/>
<feature type="region of interest" description="Disordered" evidence="1">
    <location>
        <begin position="505"/>
        <end position="525"/>
    </location>
</feature>
<evidence type="ECO:0000256" key="2">
    <source>
        <dbReference type="SAM" id="Phobius"/>
    </source>
</evidence>
<dbReference type="InterPro" id="IPR000719">
    <property type="entry name" value="Prot_kinase_dom"/>
</dbReference>
<keyword evidence="3" id="KW-0732">Signal</keyword>
<keyword evidence="2" id="KW-1133">Transmembrane helix</keyword>
<dbReference type="CDD" id="cd14066">
    <property type="entry name" value="STKc_IRAK"/>
    <property type="match status" value="1"/>
</dbReference>
<organism evidence="6 7">
    <name type="scientific">Musa acuminata subsp. malaccensis</name>
    <name type="common">Wild banana</name>
    <name type="synonym">Musa malaccensis</name>
    <dbReference type="NCBI Taxonomy" id="214687"/>
    <lineage>
        <taxon>Eukaryota</taxon>
        <taxon>Viridiplantae</taxon>
        <taxon>Streptophyta</taxon>
        <taxon>Embryophyta</taxon>
        <taxon>Tracheophyta</taxon>
        <taxon>Spermatophyta</taxon>
        <taxon>Magnoliopsida</taxon>
        <taxon>Liliopsida</taxon>
        <taxon>Zingiberales</taxon>
        <taxon>Musaceae</taxon>
        <taxon>Musa</taxon>
    </lineage>
</organism>
<dbReference type="EMBL" id="HG996468">
    <property type="protein sequence ID" value="CAG1850560.1"/>
    <property type="molecule type" value="Genomic_DNA"/>
</dbReference>
<proteinExistence type="predicted"/>
<evidence type="ECO:0000313" key="5">
    <source>
        <dbReference type="EMBL" id="CAG1850560.1"/>
    </source>
</evidence>
<feature type="region of interest" description="Disordered" evidence="1">
    <location>
        <begin position="350"/>
        <end position="372"/>
    </location>
</feature>
<reference evidence="5" key="1">
    <citation type="submission" date="2021-03" db="EMBL/GenBank/DDBJ databases">
        <authorList>
            <consortium name="Genoscope - CEA"/>
            <person name="William W."/>
        </authorList>
    </citation>
    <scope>NUCLEOTIDE SEQUENCE</scope>
    <source>
        <strain evidence="5">Doubled-haploid Pahang</strain>
    </source>
</reference>
<evidence type="ECO:0000256" key="3">
    <source>
        <dbReference type="SAM" id="SignalP"/>
    </source>
</evidence>
<dbReference type="InterPro" id="IPR011009">
    <property type="entry name" value="Kinase-like_dom_sf"/>
</dbReference>
<dbReference type="InterPro" id="IPR008271">
    <property type="entry name" value="Ser/Thr_kinase_AS"/>
</dbReference>
<gene>
    <name evidence="5" type="ORF">GSMUA_200060.1</name>
</gene>
<dbReference type="PROSITE" id="PS00108">
    <property type="entry name" value="PROTEIN_KINASE_ST"/>
    <property type="match status" value="1"/>
</dbReference>
<feature type="domain" description="Protein kinase" evidence="4">
    <location>
        <begin position="475"/>
        <end position="770"/>
    </location>
</feature>
<evidence type="ECO:0000256" key="1">
    <source>
        <dbReference type="SAM" id="MobiDB-lite"/>
    </source>
</evidence>
<keyword evidence="2" id="KW-0472">Membrane</keyword>
<evidence type="ECO:0000313" key="6">
    <source>
        <dbReference type="EnsemblPlants" id="Ma03_p18300.1"/>
    </source>
</evidence>
<feature type="compositionally biased region" description="Low complexity" evidence="1">
    <location>
        <begin position="507"/>
        <end position="523"/>
    </location>
</feature>
<protein>
    <submittedName>
        <fullName evidence="5">(wild Malaysian banana) hypothetical protein</fullName>
    </submittedName>
</protein>
<dbReference type="SUPFAM" id="SSF50985">
    <property type="entry name" value="RCC1/BLIP-II"/>
    <property type="match status" value="1"/>
</dbReference>
<feature type="chain" id="PRO_5033611238" evidence="3">
    <location>
        <begin position="28"/>
        <end position="789"/>
    </location>
</feature>
<dbReference type="SUPFAM" id="SSF56112">
    <property type="entry name" value="Protein kinase-like (PK-like)"/>
    <property type="match status" value="1"/>
</dbReference>
<dbReference type="Proteomes" id="UP000012960">
    <property type="component" value="Unplaced"/>
</dbReference>
<accession>A0A804IDG9</accession>
<dbReference type="FunCoup" id="A0A804IDG9">
    <property type="interactions" value="2991"/>
</dbReference>
<dbReference type="InParanoid" id="A0A804IDG9"/>
<evidence type="ECO:0000259" key="4">
    <source>
        <dbReference type="PROSITE" id="PS50011"/>
    </source>
</evidence>
<dbReference type="Pfam" id="PF13540">
    <property type="entry name" value="RCC1_2"/>
    <property type="match status" value="1"/>
</dbReference>
<feature type="transmembrane region" description="Helical" evidence="2">
    <location>
        <begin position="378"/>
        <end position="400"/>
    </location>
</feature>
<dbReference type="Gramene" id="Ma03_t18300.1">
    <property type="protein sequence ID" value="Ma03_p18300.1"/>
    <property type="gene ID" value="Ma03_g18300"/>
</dbReference>
<dbReference type="Gene3D" id="3.30.200.20">
    <property type="entry name" value="Phosphorylase Kinase, domain 1"/>
    <property type="match status" value="1"/>
</dbReference>
<dbReference type="AlphaFoldDB" id="A0A804IDG9"/>
<dbReference type="InterPro" id="IPR009091">
    <property type="entry name" value="RCC1/BLIP-II"/>
</dbReference>
<keyword evidence="2" id="KW-0812">Transmembrane</keyword>
<dbReference type="FunFam" id="1.10.510.10:FF:000095">
    <property type="entry name" value="protein STRUBBELIG-RECEPTOR FAMILY 8"/>
    <property type="match status" value="1"/>
</dbReference>
<dbReference type="GO" id="GO:0005524">
    <property type="term" value="F:ATP binding"/>
    <property type="evidence" value="ECO:0007669"/>
    <property type="project" value="InterPro"/>
</dbReference>
<feature type="signal peptide" evidence="3">
    <location>
        <begin position="1"/>
        <end position="27"/>
    </location>
</feature>
<dbReference type="PANTHER" id="PTHR46146:SF20">
    <property type="entry name" value="OS04G0439600 PROTEIN"/>
    <property type="match status" value="1"/>
</dbReference>
<dbReference type="SMART" id="SM00220">
    <property type="entry name" value="S_TKc"/>
    <property type="match status" value="1"/>
</dbReference>
<sequence length="789" mass="84398">MRPPSFVLLLFLLLLVLLSISLPASVASPLSTVAISRASNATVVCAVVRSIANDEYELSCTSLPTGLQLTYTSGNISSSAIAGGEGFLCFLRMSTNVSTMVWWGFYQESDYYGSSRDYKRVYRGPPLADLSAGDSRVCGIHAGGRPICWRWKQLVFPEGVRFSDIAVGRDFVCGLLRGSMEIRCFGNDTGVVGHEPTGSYRTIAAGSRHACAVSREGKLVCWGTGAPAMGATPSEISSLALGENKTCALGSQGRVTCWGERSNLPCSLNDTQFMAIQAKGSAICGILRVDYSLYCWGSDVFDHNPVVYANVLPGTCVPISSCPCGVLEGSGTLCDRGSAVCRLCEPEKISNPTASPTPSSPPPPSTNRAETSHKRRTVFVVIGSVGLALGVAASFCFCLLHFGRCNGRVHDLGGMHSAAAGALPPAVPSALARPHGSETSHTPIEWRFSSLVGGGRSPMVEEFPLSVLLAATDNFAESHKTGSGSFGSVYRATLDDGRVVAIKRAETSASTSNTPAAPSSAAAENKRHDKESAFLSELALLSRVNHKNLVRLLGYCKQGAERVLVYEFMTNGTLHDQLHKLPGASLASWSARLRVALDAARGLEYLHTYAVPPIIHRDIKSSNILLDDTWTAKVSDFGLSLMNPVDEEQGPVRTAGTVGYMDPEYYRLQHLTAKSDVYSFGVVLLELLTGCKVIRRYDDSGTPKNIVEFAVPHIVAHDIHRVLDPNLPPPIPSEIEAVTYVGYLAIDCVSPEGRERPTMTEVVDGLERAVAACDTPAGSLDRSTTVRSI</sequence>
<keyword evidence="7" id="KW-1185">Reference proteome</keyword>
<dbReference type="PANTHER" id="PTHR46146">
    <property type="entry name" value="SERINE/THREONINE-PROTEIN KINASE-LIKE PROTEIN CCR4"/>
    <property type="match status" value="1"/>
</dbReference>
<dbReference type="OMA" id="HVCGLVN"/>
<reference evidence="6" key="2">
    <citation type="submission" date="2021-05" db="UniProtKB">
        <authorList>
            <consortium name="EnsemblPlants"/>
        </authorList>
    </citation>
    <scope>IDENTIFICATION</scope>
    <source>
        <strain evidence="6">subsp. malaccensis</strain>
    </source>
</reference>